<protein>
    <recommendedName>
        <fullName evidence="10">Transglycosylase</fullName>
    </recommendedName>
</protein>
<sequence>MIGLIVSIIVVGLIAGAIARLLVPGKQNLSILMTIVLGIVGSFVGGFLGYLLFHKDASQGFLQPSGIIGSVIGAVIVLLIWLRVGGRSSVTHR</sequence>
<keyword evidence="5 7" id="KW-1133">Transmembrane helix</keyword>
<name>A0A7I7U109_MYCPF</name>
<accession>A0A7I7U109</accession>
<evidence type="ECO:0000256" key="3">
    <source>
        <dbReference type="ARBA" id="ARBA00022475"/>
    </source>
</evidence>
<dbReference type="GO" id="GO:0005886">
    <property type="term" value="C:plasma membrane"/>
    <property type="evidence" value="ECO:0007669"/>
    <property type="project" value="UniProtKB-SubCell"/>
</dbReference>
<organism evidence="8 9">
    <name type="scientific">Mycolicibacterium parafortuitum</name>
    <name type="common">Mycobacterium parafortuitum</name>
    <dbReference type="NCBI Taxonomy" id="39692"/>
    <lineage>
        <taxon>Bacteria</taxon>
        <taxon>Bacillati</taxon>
        <taxon>Actinomycetota</taxon>
        <taxon>Actinomycetes</taxon>
        <taxon>Mycobacteriales</taxon>
        <taxon>Mycobacteriaceae</taxon>
        <taxon>Mycolicibacterium</taxon>
    </lineage>
</organism>
<dbReference type="InterPro" id="IPR007341">
    <property type="entry name" value="Transgly_assoc"/>
</dbReference>
<evidence type="ECO:0008006" key="10">
    <source>
        <dbReference type="Google" id="ProtNLM"/>
    </source>
</evidence>
<dbReference type="AlphaFoldDB" id="A0A7I7U109"/>
<dbReference type="PANTHER" id="PTHR33884">
    <property type="entry name" value="UPF0410 PROTEIN YMGE"/>
    <property type="match status" value="1"/>
</dbReference>
<feature type="transmembrane region" description="Helical" evidence="7">
    <location>
        <begin position="29"/>
        <end position="53"/>
    </location>
</feature>
<evidence type="ECO:0000256" key="4">
    <source>
        <dbReference type="ARBA" id="ARBA00022692"/>
    </source>
</evidence>
<dbReference type="PANTHER" id="PTHR33884:SF3">
    <property type="entry name" value="UPF0410 PROTEIN YMGE"/>
    <property type="match status" value="1"/>
</dbReference>
<dbReference type="RefSeq" id="WP_104864178.1">
    <property type="nucleotide sequence ID" value="NZ_AP022598.1"/>
</dbReference>
<evidence type="ECO:0000256" key="2">
    <source>
        <dbReference type="ARBA" id="ARBA00011006"/>
    </source>
</evidence>
<reference evidence="8 9" key="1">
    <citation type="journal article" date="2019" name="Emerg. Microbes Infect.">
        <title>Comprehensive subspecies identification of 175 nontuberculous mycobacteria species based on 7547 genomic profiles.</title>
        <authorList>
            <person name="Matsumoto Y."/>
            <person name="Kinjo T."/>
            <person name="Motooka D."/>
            <person name="Nabeya D."/>
            <person name="Jung N."/>
            <person name="Uechi K."/>
            <person name="Horii T."/>
            <person name="Iida T."/>
            <person name="Fujita J."/>
            <person name="Nakamura S."/>
        </authorList>
    </citation>
    <scope>NUCLEOTIDE SEQUENCE [LARGE SCALE GENOMIC DNA]</scope>
    <source>
        <strain evidence="8 9">JCM 6367</strain>
    </source>
</reference>
<comment type="similarity">
    <text evidence="2">Belongs to the UPF0410 family.</text>
</comment>
<evidence type="ECO:0000313" key="9">
    <source>
        <dbReference type="Proteomes" id="UP000466554"/>
    </source>
</evidence>
<dbReference type="Proteomes" id="UP000466554">
    <property type="component" value="Chromosome"/>
</dbReference>
<evidence type="ECO:0000256" key="1">
    <source>
        <dbReference type="ARBA" id="ARBA00004651"/>
    </source>
</evidence>
<keyword evidence="3" id="KW-1003">Cell membrane</keyword>
<dbReference type="Pfam" id="PF04226">
    <property type="entry name" value="Transgly_assoc"/>
    <property type="match status" value="1"/>
</dbReference>
<evidence type="ECO:0000256" key="5">
    <source>
        <dbReference type="ARBA" id="ARBA00022989"/>
    </source>
</evidence>
<dbReference type="EMBL" id="AP022598">
    <property type="protein sequence ID" value="BBY74565.1"/>
    <property type="molecule type" value="Genomic_DNA"/>
</dbReference>
<gene>
    <name evidence="8" type="ORF">MPRF_14640</name>
</gene>
<keyword evidence="4 7" id="KW-0812">Transmembrane</keyword>
<evidence type="ECO:0000256" key="6">
    <source>
        <dbReference type="ARBA" id="ARBA00023136"/>
    </source>
</evidence>
<evidence type="ECO:0000313" key="8">
    <source>
        <dbReference type="EMBL" id="BBY74565.1"/>
    </source>
</evidence>
<feature type="transmembrane region" description="Helical" evidence="7">
    <location>
        <begin position="65"/>
        <end position="84"/>
    </location>
</feature>
<evidence type="ECO:0000256" key="7">
    <source>
        <dbReference type="SAM" id="Phobius"/>
    </source>
</evidence>
<proteinExistence type="inferred from homology"/>
<keyword evidence="6 7" id="KW-0472">Membrane</keyword>
<comment type="subcellular location">
    <subcellularLocation>
        <location evidence="1">Cell membrane</location>
        <topology evidence="1">Multi-pass membrane protein</topology>
    </subcellularLocation>
</comment>